<dbReference type="Gene3D" id="3.30.70.120">
    <property type="match status" value="1"/>
</dbReference>
<evidence type="ECO:0000256" key="3">
    <source>
        <dbReference type="ARBA" id="ARBA00022112"/>
    </source>
</evidence>
<dbReference type="PANTHER" id="PTHR13799">
    <property type="entry name" value="NGG1 INTERACTING FACTOR 3"/>
    <property type="match status" value="1"/>
</dbReference>
<dbReference type="OrthoDB" id="9792792at2"/>
<reference evidence="8" key="1">
    <citation type="submission" date="2018-01" db="EMBL/GenBank/DDBJ databases">
        <title>Complete genome of Tamlana sp. UJ94.</title>
        <authorList>
            <person name="Jung J."/>
            <person name="Chung D."/>
            <person name="Bae S.S."/>
            <person name="Baek K."/>
        </authorList>
    </citation>
    <scope>NUCLEOTIDE SEQUENCE [LARGE SCALE GENOMIC DNA]</scope>
    <source>
        <strain evidence="8">UJ94</strain>
    </source>
</reference>
<dbReference type="NCBIfam" id="TIGR00486">
    <property type="entry name" value="YbgI_SA1388"/>
    <property type="match status" value="1"/>
</dbReference>
<sequence length="364" mass="40283">MIVQDVINHLEALAPLAYAEDFDNVGLLVGDKQLEVTGILVALDTLEAVVDEAIHENCNLIVSFHPIIFKGLKKITGKTYVERVVLKAIKHDIAIYTLHTALDNALLGVNDMICNQLNLTNKQVLIPKNGTIKKLVTYVPKYEAHLLRSALFEAGAGNIGNYSECSFNVDGYGTYNGNEDSNPTLGEKGRVHTEEETKISVTFAKHLESKILHTLFDTHSYEEVAYEITTLENKNQDIGMGMIGELETPMAEKKFLAYVKDKMNTACIRHSAFLNKNIKKVAVLGGSGSFAISAAKAAGADAFITADLKYHDFFTAENNILLTDIGHYESEQYTKNLLVAYLKKKITNFAIILSKTNTNPVKYF</sequence>
<dbReference type="EMBL" id="CP025938">
    <property type="protein sequence ID" value="AUS04416.1"/>
    <property type="molecule type" value="Genomic_DNA"/>
</dbReference>
<dbReference type="Pfam" id="PF01784">
    <property type="entry name" value="DUF34_NIF3"/>
    <property type="match status" value="1"/>
</dbReference>
<dbReference type="RefSeq" id="WP_102994526.1">
    <property type="nucleotide sequence ID" value="NZ_CP025938.1"/>
</dbReference>
<dbReference type="PANTHER" id="PTHR13799:SF14">
    <property type="entry name" value="GTP CYCLOHYDROLASE 1 TYPE 2 HOMOLOG"/>
    <property type="match status" value="1"/>
</dbReference>
<feature type="binding site" evidence="6">
    <location>
        <position position="327"/>
    </location>
    <ligand>
        <name>a divalent metal cation</name>
        <dbReference type="ChEBI" id="CHEBI:60240"/>
        <label>1</label>
    </ligand>
</feature>
<organism evidence="7 8">
    <name type="scientific">Pseudotamlana carrageenivorans</name>
    <dbReference type="NCBI Taxonomy" id="2069432"/>
    <lineage>
        <taxon>Bacteria</taxon>
        <taxon>Pseudomonadati</taxon>
        <taxon>Bacteroidota</taxon>
        <taxon>Flavobacteriia</taxon>
        <taxon>Flavobacteriales</taxon>
        <taxon>Flavobacteriaceae</taxon>
        <taxon>Pseudotamlana</taxon>
    </lineage>
</organism>
<feature type="binding site" evidence="6">
    <location>
        <position position="65"/>
    </location>
    <ligand>
        <name>a divalent metal cation</name>
        <dbReference type="ChEBI" id="CHEBI:60240"/>
        <label>1</label>
    </ligand>
</feature>
<keyword evidence="4 5" id="KW-0479">Metal-binding</keyword>
<evidence type="ECO:0000313" key="8">
    <source>
        <dbReference type="Proteomes" id="UP000236592"/>
    </source>
</evidence>
<feature type="binding site" evidence="6">
    <location>
        <position position="331"/>
    </location>
    <ligand>
        <name>a divalent metal cation</name>
        <dbReference type="ChEBI" id="CHEBI:60240"/>
        <label>1</label>
    </ligand>
</feature>
<protein>
    <recommendedName>
        <fullName evidence="3 5">GTP cyclohydrolase 1 type 2 homolog</fullName>
    </recommendedName>
</protein>
<accession>A0A2I7SET9</accession>
<comment type="subunit">
    <text evidence="2">Homohexamer.</text>
</comment>
<dbReference type="InterPro" id="IPR036069">
    <property type="entry name" value="DUF34/NIF3_sf"/>
</dbReference>
<dbReference type="KEGG" id="taj:C1A40_02520"/>
<evidence type="ECO:0000256" key="1">
    <source>
        <dbReference type="ARBA" id="ARBA00006964"/>
    </source>
</evidence>
<dbReference type="InterPro" id="IPR002678">
    <property type="entry name" value="DUF34/NIF3"/>
</dbReference>
<feature type="binding site" evidence="6">
    <location>
        <position position="103"/>
    </location>
    <ligand>
        <name>a divalent metal cation</name>
        <dbReference type="ChEBI" id="CHEBI:60240"/>
        <label>1</label>
    </ligand>
</feature>
<evidence type="ECO:0000256" key="6">
    <source>
        <dbReference type="PIRSR" id="PIRSR602678-1"/>
    </source>
</evidence>
<name>A0A2I7SET9_9FLAO</name>
<dbReference type="GO" id="GO:0005737">
    <property type="term" value="C:cytoplasm"/>
    <property type="evidence" value="ECO:0007669"/>
    <property type="project" value="TreeGrafter"/>
</dbReference>
<proteinExistence type="inferred from homology"/>
<dbReference type="SUPFAM" id="SSF102705">
    <property type="entry name" value="NIF3 (NGG1p interacting factor 3)-like"/>
    <property type="match status" value="1"/>
</dbReference>
<dbReference type="GO" id="GO:0046872">
    <property type="term" value="F:metal ion binding"/>
    <property type="evidence" value="ECO:0007669"/>
    <property type="project" value="UniProtKB-UniRule"/>
</dbReference>
<evidence type="ECO:0000256" key="2">
    <source>
        <dbReference type="ARBA" id="ARBA00011643"/>
    </source>
</evidence>
<keyword evidence="8" id="KW-1185">Reference proteome</keyword>
<dbReference type="Gene3D" id="3.40.1390.30">
    <property type="entry name" value="NIF3 (NGG1p interacting factor 3)-like"/>
    <property type="match status" value="1"/>
</dbReference>
<evidence type="ECO:0000313" key="7">
    <source>
        <dbReference type="EMBL" id="AUS04416.1"/>
    </source>
</evidence>
<dbReference type="FunFam" id="3.40.1390.30:FF:000001">
    <property type="entry name" value="GTP cyclohydrolase 1 type 2"/>
    <property type="match status" value="1"/>
</dbReference>
<dbReference type="Proteomes" id="UP000236592">
    <property type="component" value="Chromosome"/>
</dbReference>
<evidence type="ECO:0000256" key="5">
    <source>
        <dbReference type="PIRNR" id="PIRNR037489"/>
    </source>
</evidence>
<dbReference type="InterPro" id="IPR015867">
    <property type="entry name" value="N-reg_PII/ATP_PRibTrfase_C"/>
</dbReference>
<comment type="similarity">
    <text evidence="1 5">Belongs to the GTP cyclohydrolase I type 2/NIF3 family.</text>
</comment>
<dbReference type="PIRSF" id="PIRSF037489">
    <property type="entry name" value="UCP037489_NIF3_YqfO"/>
    <property type="match status" value="1"/>
</dbReference>
<dbReference type="AlphaFoldDB" id="A0A2I7SET9"/>
<gene>
    <name evidence="7" type="ORF">C1A40_02520</name>
</gene>
<dbReference type="InterPro" id="IPR017221">
    <property type="entry name" value="DUF34/NIF3_bac"/>
</dbReference>
<evidence type="ECO:0000256" key="4">
    <source>
        <dbReference type="ARBA" id="ARBA00022723"/>
    </source>
</evidence>